<dbReference type="Proteomes" id="UP000571084">
    <property type="component" value="Unassembled WGS sequence"/>
</dbReference>
<dbReference type="GO" id="GO:0005886">
    <property type="term" value="C:plasma membrane"/>
    <property type="evidence" value="ECO:0007669"/>
    <property type="project" value="UniProtKB-SubCell"/>
</dbReference>
<evidence type="ECO:0000256" key="7">
    <source>
        <dbReference type="SAM" id="Phobius"/>
    </source>
</evidence>
<gene>
    <name evidence="8" type="ORF">HNR39_000590</name>
</gene>
<organism evidence="8 9">
    <name type="scientific">Glaciimonas immobilis</name>
    <dbReference type="NCBI Taxonomy" id="728004"/>
    <lineage>
        <taxon>Bacteria</taxon>
        <taxon>Pseudomonadati</taxon>
        <taxon>Pseudomonadota</taxon>
        <taxon>Betaproteobacteria</taxon>
        <taxon>Burkholderiales</taxon>
        <taxon>Oxalobacteraceae</taxon>
        <taxon>Glaciimonas</taxon>
    </lineage>
</organism>
<dbReference type="Pfam" id="PF03631">
    <property type="entry name" value="Virul_fac_BrkB"/>
    <property type="match status" value="1"/>
</dbReference>
<sequence>MTLKNIWILIKAATSSWVDDYAQSMGAALAYYTMFSIAPLLLIVISIAGLIFGVDAARGEIVAQLQELMGPQGAQAVQGLLESASKPSQSIAATVVGGVLLLVGATTVFGELQTALDRIWRAPKRDKGGIWSLLRARLLSFGMIMGIGFLLIVSLVISAALAALGTVWGSLFEGWEILGHLINFIISFAFITVLFAMIYKFMPRVKVDWADVWIGSAVTALLFTIGKFLIGLYIGKSGMTSGFGAAGSLVAVLVWVYYSAQIFLMGAEFTWAYALTFGSRKEQPMPSAAPAVPSQATKKKPNNTLIEAKNAAIAEDLSKKRESGTS</sequence>
<dbReference type="PANTHER" id="PTHR30213">
    <property type="entry name" value="INNER MEMBRANE PROTEIN YHJD"/>
    <property type="match status" value="1"/>
</dbReference>
<dbReference type="RefSeq" id="WP_168052969.1">
    <property type="nucleotide sequence ID" value="NZ_JAAOZT010000002.1"/>
</dbReference>
<evidence type="ECO:0000256" key="1">
    <source>
        <dbReference type="ARBA" id="ARBA00004651"/>
    </source>
</evidence>
<dbReference type="PANTHER" id="PTHR30213:SF1">
    <property type="entry name" value="INNER MEMBRANE PROTEIN YHJD"/>
    <property type="match status" value="1"/>
</dbReference>
<proteinExistence type="predicted"/>
<comment type="subcellular location">
    <subcellularLocation>
        <location evidence="1">Cell membrane</location>
        <topology evidence="1">Multi-pass membrane protein</topology>
    </subcellularLocation>
</comment>
<evidence type="ECO:0000256" key="6">
    <source>
        <dbReference type="SAM" id="MobiDB-lite"/>
    </source>
</evidence>
<feature type="transmembrane region" description="Helical" evidence="7">
    <location>
        <begin position="177"/>
        <end position="199"/>
    </location>
</feature>
<keyword evidence="2" id="KW-1003">Cell membrane</keyword>
<accession>A0A840RQ84</accession>
<feature type="transmembrane region" description="Helical" evidence="7">
    <location>
        <begin position="91"/>
        <end position="116"/>
    </location>
</feature>
<dbReference type="AlphaFoldDB" id="A0A840RQ84"/>
<feature type="transmembrane region" description="Helical" evidence="7">
    <location>
        <begin position="255"/>
        <end position="275"/>
    </location>
</feature>
<evidence type="ECO:0000256" key="5">
    <source>
        <dbReference type="ARBA" id="ARBA00023136"/>
    </source>
</evidence>
<feature type="region of interest" description="Disordered" evidence="6">
    <location>
        <begin position="284"/>
        <end position="305"/>
    </location>
</feature>
<keyword evidence="5 7" id="KW-0472">Membrane</keyword>
<name>A0A840RQ84_9BURK</name>
<evidence type="ECO:0000256" key="4">
    <source>
        <dbReference type="ARBA" id="ARBA00022989"/>
    </source>
</evidence>
<feature type="transmembrane region" description="Helical" evidence="7">
    <location>
        <begin position="137"/>
        <end position="165"/>
    </location>
</feature>
<protein>
    <submittedName>
        <fullName evidence="8">Membrane protein</fullName>
    </submittedName>
</protein>
<keyword evidence="4 7" id="KW-1133">Transmembrane helix</keyword>
<dbReference type="InterPro" id="IPR017039">
    <property type="entry name" value="Virul_fac_BrkB"/>
</dbReference>
<evidence type="ECO:0000256" key="3">
    <source>
        <dbReference type="ARBA" id="ARBA00022692"/>
    </source>
</evidence>
<dbReference type="PIRSF" id="PIRSF035875">
    <property type="entry name" value="RNase_BN"/>
    <property type="match status" value="1"/>
</dbReference>
<dbReference type="NCBIfam" id="TIGR00765">
    <property type="entry name" value="yihY_not_rbn"/>
    <property type="match status" value="1"/>
</dbReference>
<comment type="caution">
    <text evidence="8">The sequence shown here is derived from an EMBL/GenBank/DDBJ whole genome shotgun (WGS) entry which is preliminary data.</text>
</comment>
<keyword evidence="9" id="KW-1185">Reference proteome</keyword>
<evidence type="ECO:0000313" key="8">
    <source>
        <dbReference type="EMBL" id="MBB5198780.1"/>
    </source>
</evidence>
<evidence type="ECO:0000256" key="2">
    <source>
        <dbReference type="ARBA" id="ARBA00022475"/>
    </source>
</evidence>
<keyword evidence="3 7" id="KW-0812">Transmembrane</keyword>
<dbReference type="EMBL" id="JACHHQ010000001">
    <property type="protein sequence ID" value="MBB5198780.1"/>
    <property type="molecule type" value="Genomic_DNA"/>
</dbReference>
<feature type="transmembrane region" description="Helical" evidence="7">
    <location>
        <begin position="211"/>
        <end position="235"/>
    </location>
</feature>
<feature type="transmembrane region" description="Helical" evidence="7">
    <location>
        <begin position="29"/>
        <end position="52"/>
    </location>
</feature>
<reference evidence="8 9" key="1">
    <citation type="submission" date="2020-08" db="EMBL/GenBank/DDBJ databases">
        <title>Genomic Encyclopedia of Type Strains, Phase IV (KMG-IV): sequencing the most valuable type-strain genomes for metagenomic binning, comparative biology and taxonomic classification.</title>
        <authorList>
            <person name="Goeker M."/>
        </authorList>
    </citation>
    <scope>NUCLEOTIDE SEQUENCE [LARGE SCALE GENOMIC DNA]</scope>
    <source>
        <strain evidence="8 9">DSM 23240</strain>
    </source>
</reference>
<evidence type="ECO:0000313" key="9">
    <source>
        <dbReference type="Proteomes" id="UP000571084"/>
    </source>
</evidence>